<dbReference type="Proteomes" id="UP000281955">
    <property type="component" value="Unassembled WGS sequence"/>
</dbReference>
<dbReference type="PANTHER" id="PTHR33542">
    <property type="entry name" value="SIROHYDROCHLORIN FERROCHELATASE, CHLOROPLASTIC"/>
    <property type="match status" value="1"/>
</dbReference>
<evidence type="ECO:0000256" key="3">
    <source>
        <dbReference type="SAM" id="MobiDB-lite"/>
    </source>
</evidence>
<dbReference type="PANTHER" id="PTHR33542:SF3">
    <property type="entry name" value="SIROHYDROCHLORIN FERROCHELATASE, CHLOROPLASTIC"/>
    <property type="match status" value="1"/>
</dbReference>
<organism evidence="4 5">
    <name type="scientific">Motilibacter peucedani</name>
    <dbReference type="NCBI Taxonomy" id="598650"/>
    <lineage>
        <taxon>Bacteria</taxon>
        <taxon>Bacillati</taxon>
        <taxon>Actinomycetota</taxon>
        <taxon>Actinomycetes</taxon>
        <taxon>Motilibacterales</taxon>
        <taxon>Motilibacteraceae</taxon>
        <taxon>Motilibacter</taxon>
    </lineage>
</organism>
<comment type="caution">
    <text evidence="4">The sequence shown here is derived from an EMBL/GenBank/DDBJ whole genome shotgun (WGS) entry which is preliminary data.</text>
</comment>
<protein>
    <submittedName>
        <fullName evidence="4">Sirohydrochlorin cobaltochelatase</fullName>
    </submittedName>
</protein>
<evidence type="ECO:0000313" key="4">
    <source>
        <dbReference type="EMBL" id="RKS73790.1"/>
    </source>
</evidence>
<dbReference type="SUPFAM" id="SSF53800">
    <property type="entry name" value="Chelatase"/>
    <property type="match status" value="1"/>
</dbReference>
<dbReference type="CDD" id="cd03416">
    <property type="entry name" value="CbiX_SirB_N"/>
    <property type="match status" value="1"/>
</dbReference>
<dbReference type="GO" id="GO:0046872">
    <property type="term" value="F:metal ion binding"/>
    <property type="evidence" value="ECO:0007669"/>
    <property type="project" value="UniProtKB-KW"/>
</dbReference>
<gene>
    <name evidence="4" type="ORF">CLV35_2281</name>
</gene>
<feature type="region of interest" description="Disordered" evidence="3">
    <location>
        <begin position="273"/>
        <end position="311"/>
    </location>
</feature>
<keyword evidence="5" id="KW-1185">Reference proteome</keyword>
<dbReference type="GO" id="GO:0016829">
    <property type="term" value="F:lyase activity"/>
    <property type="evidence" value="ECO:0007669"/>
    <property type="project" value="UniProtKB-KW"/>
</dbReference>
<keyword evidence="1" id="KW-0479">Metal-binding</keyword>
<dbReference type="InParanoid" id="A0A420XNL2"/>
<evidence type="ECO:0000256" key="2">
    <source>
        <dbReference type="ARBA" id="ARBA00023239"/>
    </source>
</evidence>
<evidence type="ECO:0000256" key="1">
    <source>
        <dbReference type="ARBA" id="ARBA00022723"/>
    </source>
</evidence>
<dbReference type="InterPro" id="IPR002762">
    <property type="entry name" value="CbiX-like"/>
</dbReference>
<dbReference type="Pfam" id="PF01903">
    <property type="entry name" value="CbiX"/>
    <property type="match status" value="2"/>
</dbReference>
<keyword evidence="2" id="KW-0456">Lyase</keyword>
<accession>A0A420XNL2</accession>
<sequence>MTPPPLLIVGHGTRSDDGVKQFGLLVERVRRRLAERGVDVEGGFIELAPPPVREAVGSLVEAGHRHVVAVPLVLVAAGHGKGDIPGAMQREQERHPGLTYAYGRPLGPHPALQQVMEARIDAVLDGTPRESVGVVLVGRGSSDPDANAEIAKVARLLYEGRGYAFVETAFISLAQPSVPEAMERARRLGAQTVVVAPYFLFDGVLPDRIVEQSVAYAAEHPELDVRVTGLIGDCHELAGLVAERYDEAIVGDIRMNCDTCIYRIAMPGNEHRVGAAQAPHDHPDDPSHSHGDSHGHGHGHAHGEGHSHSHG</sequence>
<dbReference type="CDD" id="cd03414">
    <property type="entry name" value="CbiX_SirB_C"/>
    <property type="match status" value="1"/>
</dbReference>
<dbReference type="InterPro" id="IPR050963">
    <property type="entry name" value="Sirohydro_Cobaltochel/CbiX"/>
</dbReference>
<dbReference type="EMBL" id="RBWV01000012">
    <property type="protein sequence ID" value="RKS73790.1"/>
    <property type="molecule type" value="Genomic_DNA"/>
</dbReference>
<proteinExistence type="predicted"/>
<dbReference type="OrthoDB" id="9797895at2"/>
<reference evidence="4 5" key="1">
    <citation type="submission" date="2018-10" db="EMBL/GenBank/DDBJ databases">
        <title>Genomic Encyclopedia of Archaeal and Bacterial Type Strains, Phase II (KMG-II): from individual species to whole genera.</title>
        <authorList>
            <person name="Goeker M."/>
        </authorList>
    </citation>
    <scope>NUCLEOTIDE SEQUENCE [LARGE SCALE GENOMIC DNA]</scope>
    <source>
        <strain evidence="4 5">RP-AC37</strain>
    </source>
</reference>
<name>A0A420XNL2_9ACTN</name>
<dbReference type="Gene3D" id="3.40.50.1400">
    <property type="match status" value="2"/>
</dbReference>
<dbReference type="AlphaFoldDB" id="A0A420XNL2"/>
<evidence type="ECO:0000313" key="5">
    <source>
        <dbReference type="Proteomes" id="UP000281955"/>
    </source>
</evidence>
<dbReference type="RefSeq" id="WP_121193605.1">
    <property type="nucleotide sequence ID" value="NZ_RBWV01000012.1"/>
</dbReference>